<feature type="region of interest" description="Disordered" evidence="1">
    <location>
        <begin position="378"/>
        <end position="409"/>
    </location>
</feature>
<evidence type="ECO:0000313" key="3">
    <source>
        <dbReference type="Proteomes" id="UP001059596"/>
    </source>
</evidence>
<reference evidence="2" key="1">
    <citation type="journal article" date="2023" name="Genome Biol. Evol.">
        <title>Long-read-based Genome Assembly of Drosophila gunungcola Reveals Fewer Chemosensory Genes in Flower-breeding Species.</title>
        <authorList>
            <person name="Negi A."/>
            <person name="Liao B.Y."/>
            <person name="Yeh S.D."/>
        </authorList>
    </citation>
    <scope>NUCLEOTIDE SEQUENCE</scope>
    <source>
        <strain evidence="2">Sukarami</strain>
    </source>
</reference>
<feature type="compositionally biased region" description="Basic and acidic residues" evidence="1">
    <location>
        <begin position="76"/>
        <end position="112"/>
    </location>
</feature>
<dbReference type="AlphaFoldDB" id="A0A9Q0BKG6"/>
<evidence type="ECO:0000256" key="1">
    <source>
        <dbReference type="SAM" id="MobiDB-lite"/>
    </source>
</evidence>
<feature type="compositionally biased region" description="Pro residues" evidence="1">
    <location>
        <begin position="127"/>
        <end position="137"/>
    </location>
</feature>
<feature type="compositionally biased region" description="Low complexity" evidence="1">
    <location>
        <begin position="336"/>
        <end position="362"/>
    </location>
</feature>
<accession>A0A9Q0BKG6</accession>
<feature type="compositionally biased region" description="Polar residues" evidence="1">
    <location>
        <begin position="507"/>
        <end position="516"/>
    </location>
</feature>
<name>A0A9Q0BKG6_9MUSC</name>
<proteinExistence type="predicted"/>
<dbReference type="EMBL" id="JAMKOV010000061">
    <property type="protein sequence ID" value="KAI8034729.1"/>
    <property type="molecule type" value="Genomic_DNA"/>
</dbReference>
<feature type="region of interest" description="Disordered" evidence="1">
    <location>
        <begin position="300"/>
        <end position="362"/>
    </location>
</feature>
<feature type="compositionally biased region" description="Low complexity" evidence="1">
    <location>
        <begin position="304"/>
        <end position="327"/>
    </location>
</feature>
<feature type="compositionally biased region" description="Polar residues" evidence="1">
    <location>
        <begin position="43"/>
        <end position="61"/>
    </location>
</feature>
<gene>
    <name evidence="2" type="ORF">M5D96_012552</name>
</gene>
<comment type="caution">
    <text evidence="2">The sequence shown here is derived from an EMBL/GenBank/DDBJ whole genome shotgun (WGS) entry which is preliminary data.</text>
</comment>
<feature type="compositionally biased region" description="Pro residues" evidence="1">
    <location>
        <begin position="490"/>
        <end position="502"/>
    </location>
</feature>
<sequence>MNDLRQQQMVAATSSSGSESGTAVESAAATSTAGSAGAAGRLQPNSTANNSNPKSVAASSTSEEEQRVSSTSSPAQRDRDQQLNADRDRDQDQDREREQEQEPQQQREEALQRQHNQPGHITSTTASPPPTQPPPTPCDDAPSTTGASASVSAASASASASASGQAAAGTAGGAMAATALEVEGEERDGHKIILKLSKHAANPNSNLNESQSGGDERRVEPLRIQLPCAGGGGEGALAKPQDAFDADASSCSSSCAEDEVVSTLGPHLRNTPHIVPKLTIRAANERRVGSVVPKLTIKLPENPAASGSSNSNSGSCSSAVSGGAQSAMPAKNDAHLSSLSPASASSSSASSSSSSSSSSSLAEMQTVPKLMIKTTLAGSSCISSSEEHPHQQQQIPKLTIKTGGGGGGQEHVHTVIMTHDLNNAQSIPKLTIKTKSIDLLEDDPASKLEQLQPLPKLTIKNLCSPKHKVRAVLEEKVPSAASKLAVSKPTPTPTPNPTPAPAPMTNGGESNSSSQEFCGFSDPDADPAVAASLSDEGRRNSDDMVIDDSLSKEHDPKMFHNLPPLAASNGIASAANKVGKPAQPQHNVVDMVDLTSSPSPGSSPAHVATNNFTGRITPNNLLLECLRAQVASGGFTTAAGEAGTGGAGGAPSSPNSNILLSQLTAPAKSFATATPKSKSSKYPQLTERLMANGGGGGGSGGASVVAPEIEAIVGPLVSANSAPPIIESIEILDTPDGSPRAEYLDDDQPPPLLNNHHQINHKEHIWRSRSWTTTTRTT</sequence>
<feature type="compositionally biased region" description="Polar residues" evidence="1">
    <location>
        <begin position="202"/>
        <end position="213"/>
    </location>
</feature>
<protein>
    <submittedName>
        <fullName evidence="2">Uncharacterized protein</fullName>
    </submittedName>
</protein>
<keyword evidence="3" id="KW-1185">Reference proteome</keyword>
<feature type="compositionally biased region" description="Low complexity" evidence="1">
    <location>
        <begin position="138"/>
        <end position="179"/>
    </location>
</feature>
<evidence type="ECO:0000313" key="2">
    <source>
        <dbReference type="EMBL" id="KAI8034729.1"/>
    </source>
</evidence>
<feature type="compositionally biased region" description="Low complexity" evidence="1">
    <location>
        <begin position="10"/>
        <end position="40"/>
    </location>
</feature>
<dbReference type="Proteomes" id="UP001059596">
    <property type="component" value="Unassembled WGS sequence"/>
</dbReference>
<feature type="region of interest" description="Disordered" evidence="1">
    <location>
        <begin position="1"/>
        <end position="220"/>
    </location>
</feature>
<organism evidence="2 3">
    <name type="scientific">Drosophila gunungcola</name>
    <name type="common">fruit fly</name>
    <dbReference type="NCBI Taxonomy" id="103775"/>
    <lineage>
        <taxon>Eukaryota</taxon>
        <taxon>Metazoa</taxon>
        <taxon>Ecdysozoa</taxon>
        <taxon>Arthropoda</taxon>
        <taxon>Hexapoda</taxon>
        <taxon>Insecta</taxon>
        <taxon>Pterygota</taxon>
        <taxon>Neoptera</taxon>
        <taxon>Endopterygota</taxon>
        <taxon>Diptera</taxon>
        <taxon>Brachycera</taxon>
        <taxon>Muscomorpha</taxon>
        <taxon>Ephydroidea</taxon>
        <taxon>Drosophilidae</taxon>
        <taxon>Drosophila</taxon>
        <taxon>Sophophora</taxon>
    </lineage>
</organism>
<feature type="region of interest" description="Disordered" evidence="1">
    <location>
        <begin position="480"/>
        <end position="543"/>
    </location>
</feature>